<reference evidence="4 5" key="1">
    <citation type="submission" date="2019-06" db="EMBL/GenBank/DDBJ databases">
        <title>Sequencing the genomes of 1000 actinobacteria strains.</title>
        <authorList>
            <person name="Klenk H.-P."/>
        </authorList>
    </citation>
    <scope>NUCLEOTIDE SEQUENCE [LARGE SCALE GENOMIC DNA]</scope>
    <source>
        <strain evidence="4 5">DSM 45301</strain>
    </source>
</reference>
<feature type="domain" description="ARB-07466-like C-terminal" evidence="3">
    <location>
        <begin position="259"/>
        <end position="356"/>
    </location>
</feature>
<dbReference type="Gene3D" id="1.10.530.10">
    <property type="match status" value="1"/>
</dbReference>
<name>A0A543DA67_9PSEU</name>
<sequence>MPRTTRGRSPLAAAIAALAAVLLMGAAPAEPPASDRVSGVATDAVPAPARDALPLITELTATHCPELPPVWVVAQVQAESGWDAALTSSREGGPAGLYQFSAQNWEAAGGRAWASDPPGHDDDVLSAEAHLRVAVPWVCANLRAVTAHLEATEKPTTPLDAMLVCHIAGCGRVTGSETGVPQAGEAGCGERCAQVVARYVAAVHANLERFSAPEPAPQEQAAPAAPAPWTGGATGCRPPDPTGDGCLTGATRHGLQAAAATFGSWSDGPVIRSAGCWDEHAWNPRSDHSRGRACDLFATEPGTFADGTDLEAGWRVADWFRSNAEPLRVKYLIWQGRYWAPDVEDQGDGWGKRYSGGGVYDVRDATGGHFDHVHISFQE</sequence>
<organism evidence="4 5">
    <name type="scientific">Pseudonocardia kunmingensis</name>
    <dbReference type="NCBI Taxonomy" id="630975"/>
    <lineage>
        <taxon>Bacteria</taxon>
        <taxon>Bacillati</taxon>
        <taxon>Actinomycetota</taxon>
        <taxon>Actinomycetes</taxon>
        <taxon>Pseudonocardiales</taxon>
        <taxon>Pseudonocardiaceae</taxon>
        <taxon>Pseudonocardia</taxon>
    </lineage>
</organism>
<dbReference type="SUPFAM" id="SSF53955">
    <property type="entry name" value="Lysozyme-like"/>
    <property type="match status" value="1"/>
</dbReference>
<keyword evidence="2" id="KW-0732">Signal</keyword>
<feature type="signal peptide" evidence="2">
    <location>
        <begin position="1"/>
        <end position="29"/>
    </location>
</feature>
<dbReference type="Proteomes" id="UP000315677">
    <property type="component" value="Unassembled WGS sequence"/>
</dbReference>
<proteinExistence type="predicted"/>
<dbReference type="InterPro" id="IPR023346">
    <property type="entry name" value="Lysozyme-like_dom_sf"/>
</dbReference>
<evidence type="ECO:0000313" key="5">
    <source>
        <dbReference type="Proteomes" id="UP000315677"/>
    </source>
</evidence>
<dbReference type="EMBL" id="VFPA01000004">
    <property type="protein sequence ID" value="TQM06221.1"/>
    <property type="molecule type" value="Genomic_DNA"/>
</dbReference>
<keyword evidence="5" id="KW-1185">Reference proteome</keyword>
<evidence type="ECO:0000313" key="4">
    <source>
        <dbReference type="EMBL" id="TQM06221.1"/>
    </source>
</evidence>
<accession>A0A543DA67</accession>
<feature type="region of interest" description="Disordered" evidence="1">
    <location>
        <begin position="213"/>
        <end position="249"/>
    </location>
</feature>
<dbReference type="OrthoDB" id="2989771at2"/>
<dbReference type="Pfam" id="PF26571">
    <property type="entry name" value="VldE"/>
    <property type="match status" value="1"/>
</dbReference>
<evidence type="ECO:0000259" key="3">
    <source>
        <dbReference type="Pfam" id="PF26571"/>
    </source>
</evidence>
<comment type="caution">
    <text evidence="4">The sequence shown here is derived from an EMBL/GenBank/DDBJ whole genome shotgun (WGS) entry which is preliminary data.</text>
</comment>
<evidence type="ECO:0000256" key="1">
    <source>
        <dbReference type="SAM" id="MobiDB-lite"/>
    </source>
</evidence>
<dbReference type="AlphaFoldDB" id="A0A543DA67"/>
<feature type="compositionally biased region" description="Low complexity" evidence="1">
    <location>
        <begin position="217"/>
        <end position="228"/>
    </location>
</feature>
<gene>
    <name evidence="4" type="ORF">FB558_6466</name>
</gene>
<dbReference type="InterPro" id="IPR058593">
    <property type="entry name" value="ARB_07466-like_C"/>
</dbReference>
<evidence type="ECO:0000256" key="2">
    <source>
        <dbReference type="SAM" id="SignalP"/>
    </source>
</evidence>
<dbReference type="RefSeq" id="WP_142059934.1">
    <property type="nucleotide sequence ID" value="NZ_VFPA01000004.1"/>
</dbReference>
<protein>
    <recommendedName>
        <fullName evidence="3">ARB-07466-like C-terminal domain-containing protein</fullName>
    </recommendedName>
</protein>
<feature type="chain" id="PRO_5021933965" description="ARB-07466-like C-terminal domain-containing protein" evidence="2">
    <location>
        <begin position="30"/>
        <end position="379"/>
    </location>
</feature>